<dbReference type="InterPro" id="IPR001296">
    <property type="entry name" value="Glyco_trans_1"/>
</dbReference>
<evidence type="ECO:0000313" key="4">
    <source>
        <dbReference type="Proteomes" id="UP001139095"/>
    </source>
</evidence>
<evidence type="ECO:0000313" key="3">
    <source>
        <dbReference type="EMBL" id="MCB5160868.1"/>
    </source>
</evidence>
<protein>
    <submittedName>
        <fullName evidence="3">Glycosyltransferase family 4 protein</fullName>
    </submittedName>
</protein>
<reference evidence="3" key="1">
    <citation type="submission" date="2021-10" db="EMBL/GenBank/DDBJ databases">
        <title>Marinomonas pontica sp. nov., isolated from the Black Sea.</title>
        <authorList>
            <person name="Zhao L.-H."/>
            <person name="Xue J.-H."/>
        </authorList>
    </citation>
    <scope>NUCLEOTIDE SEQUENCE</scope>
    <source>
        <strain evidence="3">E8</strain>
    </source>
</reference>
<dbReference type="RefSeq" id="WP_226753253.1">
    <property type="nucleotide sequence ID" value="NZ_JAJATW010000003.1"/>
</dbReference>
<dbReference type="Proteomes" id="UP001139095">
    <property type="component" value="Unassembled WGS sequence"/>
</dbReference>
<proteinExistence type="predicted"/>
<dbReference type="GO" id="GO:1901135">
    <property type="term" value="P:carbohydrate derivative metabolic process"/>
    <property type="evidence" value="ECO:0007669"/>
    <property type="project" value="UniProtKB-ARBA"/>
</dbReference>
<dbReference type="Pfam" id="PF00534">
    <property type="entry name" value="Glycos_transf_1"/>
    <property type="match status" value="1"/>
</dbReference>
<evidence type="ECO:0000259" key="2">
    <source>
        <dbReference type="Pfam" id="PF13439"/>
    </source>
</evidence>
<sequence length="368" mass="41269">MPRSLNILHMCLSKGFGGLEMYPIRVGSVMLTKGHNVFGLSQEGTPVHAQMQSVFNKNYTLQSRGDGYRHLLRLAKWIKSQQIQYVHCHKSSDLMLAVLLKKLCDFKLIYTDHMGAKRPKKDIIHRFIYRNVDLVLSISYFTRARNIKALPIIENKVKTLWLGTQMHQSDEVESEPLDLKRQFSLSSDAILMGIVGRLSNGKGHPELLKALAKLKSKPIYLIIVGGLTAETGGDADYLKTLQAYIAEQELTDKVIFYGFSDDPNSLLKAIDIVVIPSHNEAFGLTVIEAMAAGKAIIGSSYGAIPEILESSGRLVDPFDTSAFVEVIQQLSNDPAERFRLSVLAQSRAREYFDQEKHVDALLTLYRET</sequence>
<dbReference type="PANTHER" id="PTHR12526">
    <property type="entry name" value="GLYCOSYLTRANSFERASE"/>
    <property type="match status" value="1"/>
</dbReference>
<dbReference type="SUPFAM" id="SSF53756">
    <property type="entry name" value="UDP-Glycosyltransferase/glycogen phosphorylase"/>
    <property type="match status" value="1"/>
</dbReference>
<dbReference type="InterPro" id="IPR028098">
    <property type="entry name" value="Glyco_trans_4-like_N"/>
</dbReference>
<dbReference type="GO" id="GO:0016757">
    <property type="term" value="F:glycosyltransferase activity"/>
    <property type="evidence" value="ECO:0007669"/>
    <property type="project" value="InterPro"/>
</dbReference>
<dbReference type="Gene3D" id="3.40.50.2000">
    <property type="entry name" value="Glycogen Phosphorylase B"/>
    <property type="match status" value="2"/>
</dbReference>
<feature type="domain" description="Glycosyl transferase family 1" evidence="1">
    <location>
        <begin position="181"/>
        <end position="340"/>
    </location>
</feature>
<name>A0A9X1IN88_9GAMM</name>
<organism evidence="3 4">
    <name type="scientific">Marinomonas algarum</name>
    <dbReference type="NCBI Taxonomy" id="2883105"/>
    <lineage>
        <taxon>Bacteria</taxon>
        <taxon>Pseudomonadati</taxon>
        <taxon>Pseudomonadota</taxon>
        <taxon>Gammaproteobacteria</taxon>
        <taxon>Oceanospirillales</taxon>
        <taxon>Oceanospirillaceae</taxon>
        <taxon>Marinomonas</taxon>
    </lineage>
</organism>
<dbReference type="AlphaFoldDB" id="A0A9X1IN88"/>
<feature type="domain" description="Glycosyltransferase subfamily 4-like N-terminal" evidence="2">
    <location>
        <begin position="17"/>
        <end position="159"/>
    </location>
</feature>
<dbReference type="PANTHER" id="PTHR12526:SF630">
    <property type="entry name" value="GLYCOSYLTRANSFERASE"/>
    <property type="match status" value="1"/>
</dbReference>
<accession>A0A9X1IN88</accession>
<comment type="caution">
    <text evidence="3">The sequence shown here is derived from an EMBL/GenBank/DDBJ whole genome shotgun (WGS) entry which is preliminary data.</text>
</comment>
<dbReference type="CDD" id="cd03801">
    <property type="entry name" value="GT4_PimA-like"/>
    <property type="match status" value="1"/>
</dbReference>
<gene>
    <name evidence="3" type="ORF">LG368_03020</name>
</gene>
<dbReference type="Pfam" id="PF13439">
    <property type="entry name" value="Glyco_transf_4"/>
    <property type="match status" value="1"/>
</dbReference>
<evidence type="ECO:0000259" key="1">
    <source>
        <dbReference type="Pfam" id="PF00534"/>
    </source>
</evidence>
<dbReference type="EMBL" id="JAJATW010000003">
    <property type="protein sequence ID" value="MCB5160868.1"/>
    <property type="molecule type" value="Genomic_DNA"/>
</dbReference>
<keyword evidence="4" id="KW-1185">Reference proteome</keyword>